<name>A0A5P3XDM0_PARBF</name>
<dbReference type="PANTHER" id="PTHR11941:SF54">
    <property type="entry name" value="ENOYL-COA HYDRATASE, MITOCHONDRIAL"/>
    <property type="match status" value="1"/>
</dbReference>
<sequence length="248" mass="27478">MDAIIMTSITYTKVIDDIAYLTLNNGTYNTIDDAIFLDLDRFKIFINQNPQLKGLVIMGEGRHFSSGANLNNIKNNSKNVNLLEDSLNRGKEILNYIETLPLITVAVIKGICFGAGVEIAMSCDYRVCSKNSKFSFPESENGFMPGLGGCLRLPKIVGKKEALKLILSSVIIDSEEANMIGLVDKVVAKGEALDEAISIINYLTNDRSIEQVRNICSLVKKQALIDKNALNDESKYFSKLVQTKFDNH</sequence>
<evidence type="ECO:0000313" key="2">
    <source>
        <dbReference type="Proteomes" id="UP000326961"/>
    </source>
</evidence>
<dbReference type="InterPro" id="IPR001753">
    <property type="entry name" value="Enoyl-CoA_hydra/iso"/>
</dbReference>
<accession>A0A5P3XDM0</accession>
<dbReference type="Pfam" id="PF00378">
    <property type="entry name" value="ECH_1"/>
    <property type="match status" value="1"/>
</dbReference>
<dbReference type="PANTHER" id="PTHR11941">
    <property type="entry name" value="ENOYL-COA HYDRATASE-RELATED"/>
    <property type="match status" value="1"/>
</dbReference>
<dbReference type="EMBL" id="CP032452">
    <property type="protein sequence ID" value="QEZ68620.1"/>
    <property type="molecule type" value="Genomic_DNA"/>
</dbReference>
<keyword evidence="1" id="KW-0413">Isomerase</keyword>
<organism evidence="1 2">
    <name type="scientific">Paraclostridium bifermentans</name>
    <name type="common">Clostridium bifermentans</name>
    <dbReference type="NCBI Taxonomy" id="1490"/>
    <lineage>
        <taxon>Bacteria</taxon>
        <taxon>Bacillati</taxon>
        <taxon>Bacillota</taxon>
        <taxon>Clostridia</taxon>
        <taxon>Peptostreptococcales</taxon>
        <taxon>Peptostreptococcaceae</taxon>
        <taxon>Paraclostridium</taxon>
    </lineage>
</organism>
<dbReference type="InterPro" id="IPR029045">
    <property type="entry name" value="ClpP/crotonase-like_dom_sf"/>
</dbReference>
<dbReference type="CDD" id="cd06558">
    <property type="entry name" value="crotonase-like"/>
    <property type="match status" value="1"/>
</dbReference>
<dbReference type="Proteomes" id="UP000326961">
    <property type="component" value="Chromosome"/>
</dbReference>
<protein>
    <submittedName>
        <fullName evidence="1">Enoyl-CoA hydratase/isomerase family protein</fullName>
    </submittedName>
</protein>
<proteinExistence type="predicted"/>
<dbReference type="SUPFAM" id="SSF52096">
    <property type="entry name" value="ClpP/crotonase"/>
    <property type="match status" value="1"/>
</dbReference>
<reference evidence="1 2" key="1">
    <citation type="submission" date="2018-09" db="EMBL/GenBank/DDBJ databases">
        <title>A clostridial neurotoxin that targets Anopheles mosquitoes.</title>
        <authorList>
            <person name="Contreras E."/>
            <person name="Masuyer G."/>
            <person name="Qureshi N."/>
            <person name="Chawla S."/>
            <person name="Lim H.L."/>
            <person name="Chen J."/>
            <person name="Stenmark P."/>
            <person name="Gill S."/>
        </authorList>
    </citation>
    <scope>NUCLEOTIDE SEQUENCE [LARGE SCALE GENOMIC DNA]</scope>
    <source>
        <strain evidence="1 2">Cbm</strain>
    </source>
</reference>
<evidence type="ECO:0000313" key="1">
    <source>
        <dbReference type="EMBL" id="QEZ68620.1"/>
    </source>
</evidence>
<dbReference type="GO" id="GO:0006635">
    <property type="term" value="P:fatty acid beta-oxidation"/>
    <property type="evidence" value="ECO:0007669"/>
    <property type="project" value="TreeGrafter"/>
</dbReference>
<dbReference type="RefSeq" id="WP_150844641.1">
    <property type="nucleotide sequence ID" value="NZ_CP032452.1"/>
</dbReference>
<gene>
    <name evidence="1" type="ORF">D4A35_06570</name>
</gene>
<dbReference type="Gene3D" id="3.90.226.10">
    <property type="entry name" value="2-enoyl-CoA Hydratase, Chain A, domain 1"/>
    <property type="match status" value="1"/>
</dbReference>
<dbReference type="AlphaFoldDB" id="A0A5P3XDM0"/>
<dbReference type="GO" id="GO:0016853">
    <property type="term" value="F:isomerase activity"/>
    <property type="evidence" value="ECO:0007669"/>
    <property type="project" value="UniProtKB-KW"/>
</dbReference>